<evidence type="ECO:0000313" key="2">
    <source>
        <dbReference type="Proteomes" id="UP000005239"/>
    </source>
</evidence>
<accession>A0A8R1V1C2</accession>
<keyword evidence="2" id="KW-1185">Reference proteome</keyword>
<dbReference type="Proteomes" id="UP000005239">
    <property type="component" value="Unassembled WGS sequence"/>
</dbReference>
<reference evidence="2" key="1">
    <citation type="journal article" date="2008" name="Nat. Genet.">
        <title>The Pristionchus pacificus genome provides a unique perspective on nematode lifestyle and parasitism.</title>
        <authorList>
            <person name="Dieterich C."/>
            <person name="Clifton S.W."/>
            <person name="Schuster L.N."/>
            <person name="Chinwalla A."/>
            <person name="Delehaunty K."/>
            <person name="Dinkelacker I."/>
            <person name="Fulton L."/>
            <person name="Fulton R."/>
            <person name="Godfrey J."/>
            <person name="Minx P."/>
            <person name="Mitreva M."/>
            <person name="Roeseler W."/>
            <person name="Tian H."/>
            <person name="Witte H."/>
            <person name="Yang S.P."/>
            <person name="Wilson R.K."/>
            <person name="Sommer R.J."/>
        </authorList>
    </citation>
    <scope>NUCLEOTIDE SEQUENCE [LARGE SCALE GENOMIC DNA]</scope>
    <source>
        <strain evidence="2">PS312</strain>
    </source>
</reference>
<gene>
    <name evidence="1" type="primary">WBGene00284140</name>
</gene>
<protein>
    <submittedName>
        <fullName evidence="1">Uncharacterized protein</fullName>
    </submittedName>
</protein>
<reference evidence="1" key="2">
    <citation type="submission" date="2022-06" db="UniProtKB">
        <authorList>
            <consortium name="EnsemblMetazoa"/>
        </authorList>
    </citation>
    <scope>IDENTIFICATION</scope>
    <source>
        <strain evidence="1">PS312</strain>
    </source>
</reference>
<sequence length="61" mass="6738">MRFLFVILFAVIAMAAVGQADVITVENRQKIRETPPKKMPPGNVLGSGLTREQLMNILKKG</sequence>
<organism evidence="1 2">
    <name type="scientific">Pristionchus pacificus</name>
    <name type="common">Parasitic nematode worm</name>
    <dbReference type="NCBI Taxonomy" id="54126"/>
    <lineage>
        <taxon>Eukaryota</taxon>
        <taxon>Metazoa</taxon>
        <taxon>Ecdysozoa</taxon>
        <taxon>Nematoda</taxon>
        <taxon>Chromadorea</taxon>
        <taxon>Rhabditida</taxon>
        <taxon>Rhabditina</taxon>
        <taxon>Diplogasteromorpha</taxon>
        <taxon>Diplogasteroidea</taxon>
        <taxon>Neodiplogasteridae</taxon>
        <taxon>Pristionchus</taxon>
    </lineage>
</organism>
<proteinExistence type="predicted"/>
<dbReference type="EnsemblMetazoa" id="PPA45771.1">
    <property type="protein sequence ID" value="PPA45771.1"/>
    <property type="gene ID" value="WBGene00284140"/>
</dbReference>
<accession>A0A454XY13</accession>
<name>A0A454XY13_PRIPA</name>
<evidence type="ECO:0000313" key="1">
    <source>
        <dbReference type="EnsemblMetazoa" id="PPA45771.1"/>
    </source>
</evidence>
<dbReference type="AlphaFoldDB" id="A0A454XY13"/>